<dbReference type="InterPro" id="IPR023809">
    <property type="entry name" value="Thiopep_bacteriocin_synth_dom"/>
</dbReference>
<dbReference type="Proteomes" id="UP000612362">
    <property type="component" value="Unassembled WGS sequence"/>
</dbReference>
<sequence>MRNSAVHLSDISHTSLAAKARRSPVYEALDGILVRAPILPIEAYLEPQLPSVEAPLRRALAVGSLDLLDELERPVVTQNDLVRRERALLRYHIRMATRPTPYGLFAGVALAHWGEQTKIAFAAADPNLSIRPDMEWLMQLIWRLEASPLIWPYLRFQTNPAAYVRKGRVFLLEELPTGKPKKEQNVSVKATGATMHTLSLARQSIGYNDLVECLLTSTPGATLLKVEALLTTLWRHTFLQTDLRPSLVDSSPVTHLHQRLKAIPLLSSLSMKLQDYLAVLELWERLPVEESIREYRVLLEKAQEIDCWLDDLLHAESNKVPATSKGKKTPQYLQVDMEQPLASSQLSKMLGEEIAATAELLLRLSPFRDRSLLASYRLSFLERYGDFREVPLLELLDPQVGMGLPAFYTDEQAFHHEQSQQLQQREQHLLTLALTALREHQTVLQLDETTLEPLTGPLSAEIPMPPSLDIYVIVAASSADAVNEGNYHLIIGPTVGTNQARRALGRFTNLLGEETVSLLQQTAQREAAHTAHALWADLIYLPKEDRLANVVLSPAPHAYTIPYGVSVDASNQHVIPLDELVVGVRNHRFYIRWVKKQEDIQLSIGHMLNELHAPAIARFLVDISRNQGPLLNNFRWGPAESFPFLPRVQVGRCVLRLAQWQITTSFHLDELKSETIEQFHHSLKRWCQNWGVPRYVYLGEMDQRLLLDLERREHREVLYLALQKIKREERVLLQEGLPGPEHAWIEGPGGKHYLSEFVVSLMQRQARSTQAAGRAAAYVPYPVESRVRPLGSEWLFIKLYCAPQLQEALITQHVYPFAQKILTQQAAQDWFFLRYADPDPHIRLRFRGDPKQLLHSLLPQLTEWATHLMVNGPCRHFTFDVYEREIERYGGLSGINIAETLFGIDSRMVVELLQHRGQVQMDHVDLAVLSIDILLAQLGLTPSMRLQWYREQVKAQSASGALYRQKKHRLRALLSSAENNFQTVGDEAMANSYLASQTPLLHVADRLEEALSRGELTQPVSHLYSSYVHLHCNRLLGINAKAERMALELLLRIREGLDKTPLPGA</sequence>
<evidence type="ECO:0000259" key="1">
    <source>
        <dbReference type="Pfam" id="PF04738"/>
    </source>
</evidence>
<comment type="caution">
    <text evidence="3">The sequence shown here is derived from an EMBL/GenBank/DDBJ whole genome shotgun (WGS) entry which is preliminary data.</text>
</comment>
<evidence type="ECO:0000313" key="4">
    <source>
        <dbReference type="Proteomes" id="UP000612362"/>
    </source>
</evidence>
<gene>
    <name evidence="3" type="ORF">KSX_04590</name>
</gene>
<dbReference type="InterPro" id="IPR006827">
    <property type="entry name" value="Lant_deHydtase_N"/>
</dbReference>
<dbReference type="AlphaFoldDB" id="A0A8J3MQ04"/>
<dbReference type="Pfam" id="PF04738">
    <property type="entry name" value="Lant_dehydr_N"/>
    <property type="match status" value="1"/>
</dbReference>
<feature type="domain" description="Lantibiotic dehydratase N-terminal" evidence="1">
    <location>
        <begin position="55"/>
        <end position="718"/>
    </location>
</feature>
<evidence type="ECO:0000313" key="3">
    <source>
        <dbReference type="EMBL" id="GHO42296.1"/>
    </source>
</evidence>
<keyword evidence="4" id="KW-1185">Reference proteome</keyword>
<name>A0A8J3MQ04_9CHLR</name>
<proteinExistence type="predicted"/>
<dbReference type="Pfam" id="PF14028">
    <property type="entry name" value="Lant_dehydr_C"/>
    <property type="match status" value="1"/>
</dbReference>
<accession>A0A8J3MQ04</accession>
<feature type="domain" description="Thiopeptide-type bacteriocin biosynthesis" evidence="2">
    <location>
        <begin position="794"/>
        <end position="1052"/>
    </location>
</feature>
<evidence type="ECO:0008006" key="5">
    <source>
        <dbReference type="Google" id="ProtNLM"/>
    </source>
</evidence>
<dbReference type="NCBIfam" id="TIGR03891">
    <property type="entry name" value="thiopep_ocin"/>
    <property type="match status" value="1"/>
</dbReference>
<organism evidence="3 4">
    <name type="scientific">Ktedonospora formicarum</name>
    <dbReference type="NCBI Taxonomy" id="2778364"/>
    <lineage>
        <taxon>Bacteria</taxon>
        <taxon>Bacillati</taxon>
        <taxon>Chloroflexota</taxon>
        <taxon>Ktedonobacteria</taxon>
        <taxon>Ktedonobacterales</taxon>
        <taxon>Ktedonobacteraceae</taxon>
        <taxon>Ktedonospora</taxon>
    </lineage>
</organism>
<protein>
    <recommendedName>
        <fullName evidence="5">Lanthionine biosynthesis protein LanB</fullName>
    </recommendedName>
</protein>
<reference evidence="3" key="1">
    <citation type="submission" date="2020-10" db="EMBL/GenBank/DDBJ databases">
        <title>Taxonomic study of unclassified bacteria belonging to the class Ktedonobacteria.</title>
        <authorList>
            <person name="Yabe S."/>
            <person name="Wang C.M."/>
            <person name="Zheng Y."/>
            <person name="Sakai Y."/>
            <person name="Cavaletti L."/>
            <person name="Monciardini P."/>
            <person name="Donadio S."/>
        </authorList>
    </citation>
    <scope>NUCLEOTIDE SEQUENCE</scope>
    <source>
        <strain evidence="3">SOSP1-1</strain>
    </source>
</reference>
<dbReference type="EMBL" id="BNJF01000001">
    <property type="protein sequence ID" value="GHO42296.1"/>
    <property type="molecule type" value="Genomic_DNA"/>
</dbReference>
<evidence type="ECO:0000259" key="2">
    <source>
        <dbReference type="Pfam" id="PF14028"/>
    </source>
</evidence>